<dbReference type="Pfam" id="PF02037">
    <property type="entry name" value="SAP"/>
    <property type="match status" value="1"/>
</dbReference>
<dbReference type="AlphaFoldDB" id="A0A0M9VQM1"/>
<comment type="similarity">
    <text evidence="2">Belongs to the SAP domain-containing ribonucleoprotein family.</text>
</comment>
<dbReference type="STRING" id="77020.A0A0M9VQM1"/>
<keyword evidence="6" id="KW-1185">Reference proteome</keyword>
<feature type="compositionally biased region" description="Low complexity" evidence="3">
    <location>
        <begin position="75"/>
        <end position="100"/>
    </location>
</feature>
<dbReference type="VEuPathDB" id="FungiDB:Malapachy_2361"/>
<dbReference type="OrthoDB" id="272357at2759"/>
<feature type="compositionally biased region" description="Basic and acidic residues" evidence="3">
    <location>
        <begin position="150"/>
        <end position="159"/>
    </location>
</feature>
<feature type="region of interest" description="Disordered" evidence="3">
    <location>
        <begin position="141"/>
        <end position="220"/>
    </location>
</feature>
<dbReference type="PROSITE" id="PS50800">
    <property type="entry name" value="SAP"/>
    <property type="match status" value="1"/>
</dbReference>
<name>A0A0M9VQM1_9BASI</name>
<gene>
    <name evidence="5" type="ORF">Malapachy_2361</name>
</gene>
<evidence type="ECO:0000259" key="4">
    <source>
        <dbReference type="PROSITE" id="PS50800"/>
    </source>
</evidence>
<dbReference type="RefSeq" id="XP_017993315.1">
    <property type="nucleotide sequence ID" value="XM_018136852.1"/>
</dbReference>
<dbReference type="InterPro" id="IPR036361">
    <property type="entry name" value="SAP_dom_sf"/>
</dbReference>
<feature type="compositionally biased region" description="Basic and acidic residues" evidence="3">
    <location>
        <begin position="167"/>
        <end position="178"/>
    </location>
</feature>
<evidence type="ECO:0000256" key="1">
    <source>
        <dbReference type="ARBA" id="ARBA00022553"/>
    </source>
</evidence>
<feature type="compositionally biased region" description="Polar residues" evidence="3">
    <location>
        <begin position="41"/>
        <end position="50"/>
    </location>
</feature>
<dbReference type="PANTHER" id="PTHR46551:SF1">
    <property type="entry name" value="SAP DOMAIN-CONTAINING RIBONUCLEOPROTEIN"/>
    <property type="match status" value="1"/>
</dbReference>
<dbReference type="GO" id="GO:0005634">
    <property type="term" value="C:nucleus"/>
    <property type="evidence" value="ECO:0007669"/>
    <property type="project" value="TreeGrafter"/>
</dbReference>
<accession>A0A0M9VQM1</accession>
<dbReference type="EMBL" id="LGAV01000002">
    <property type="protein sequence ID" value="KOS15683.1"/>
    <property type="molecule type" value="Genomic_DNA"/>
</dbReference>
<dbReference type="Gene3D" id="1.10.720.30">
    <property type="entry name" value="SAP domain"/>
    <property type="match status" value="1"/>
</dbReference>
<dbReference type="InterPro" id="IPR040746">
    <property type="entry name" value="THO1_MOS11_C"/>
</dbReference>
<feature type="region of interest" description="Disordered" evidence="3">
    <location>
        <begin position="39"/>
        <end position="112"/>
    </location>
</feature>
<evidence type="ECO:0000256" key="3">
    <source>
        <dbReference type="SAM" id="MobiDB-lite"/>
    </source>
</evidence>
<dbReference type="Proteomes" id="UP000037751">
    <property type="component" value="Unassembled WGS sequence"/>
</dbReference>
<dbReference type="SMART" id="SM00513">
    <property type="entry name" value="SAP"/>
    <property type="match status" value="1"/>
</dbReference>
<organism evidence="5 6">
    <name type="scientific">Malassezia pachydermatis</name>
    <dbReference type="NCBI Taxonomy" id="77020"/>
    <lineage>
        <taxon>Eukaryota</taxon>
        <taxon>Fungi</taxon>
        <taxon>Dikarya</taxon>
        <taxon>Basidiomycota</taxon>
        <taxon>Ustilaginomycotina</taxon>
        <taxon>Malasseziomycetes</taxon>
        <taxon>Malasseziales</taxon>
        <taxon>Malasseziaceae</taxon>
        <taxon>Malassezia</taxon>
    </lineage>
</organism>
<evidence type="ECO:0000313" key="5">
    <source>
        <dbReference type="EMBL" id="KOS15683.1"/>
    </source>
</evidence>
<dbReference type="InterPro" id="IPR052240">
    <property type="entry name" value="SAP_domain_ribonucleoprotein"/>
</dbReference>
<keyword evidence="1" id="KW-0597">Phosphoprotein</keyword>
<feature type="compositionally biased region" description="Basic and acidic residues" evidence="3">
    <location>
        <begin position="103"/>
        <end position="112"/>
    </location>
</feature>
<comment type="caution">
    <text evidence="5">The sequence shown here is derived from an EMBL/GenBank/DDBJ whole genome shotgun (WGS) entry which is preliminary data.</text>
</comment>
<dbReference type="Pfam" id="PF18592">
    <property type="entry name" value="Tho1_MOS11_C"/>
    <property type="match status" value="1"/>
</dbReference>
<protein>
    <recommendedName>
        <fullName evidence="4">SAP domain-containing protein</fullName>
    </recommendedName>
</protein>
<proteinExistence type="inferred from homology"/>
<dbReference type="GO" id="GO:0016973">
    <property type="term" value="P:poly(A)+ mRNA export from nucleus"/>
    <property type="evidence" value="ECO:0007669"/>
    <property type="project" value="TreeGrafter"/>
</dbReference>
<dbReference type="SUPFAM" id="SSF68906">
    <property type="entry name" value="SAP domain"/>
    <property type="match status" value="1"/>
</dbReference>
<evidence type="ECO:0000256" key="2">
    <source>
        <dbReference type="ARBA" id="ARBA00046328"/>
    </source>
</evidence>
<reference evidence="5 6" key="1">
    <citation type="submission" date="2015-07" db="EMBL/GenBank/DDBJ databases">
        <title>Draft Genome Sequence of Malassezia furfur CBS1878 and Malassezia pachydermatis CBS1879.</title>
        <authorList>
            <person name="Triana S."/>
            <person name="Ohm R."/>
            <person name="Gonzalez A."/>
            <person name="DeCock H."/>
            <person name="Restrepo S."/>
            <person name="Celis A."/>
        </authorList>
    </citation>
    <scope>NUCLEOTIDE SEQUENCE [LARGE SCALE GENOMIC DNA]</scope>
    <source>
        <strain evidence="5 6">CBS 1879</strain>
    </source>
</reference>
<dbReference type="InterPro" id="IPR003034">
    <property type="entry name" value="SAP_dom"/>
</dbReference>
<dbReference type="GeneID" id="28728727"/>
<evidence type="ECO:0000313" key="6">
    <source>
        <dbReference type="Proteomes" id="UP000037751"/>
    </source>
</evidence>
<sequence length="220" mass="23995">MEAKLQLLKVTELKELLQAAELPVSGNKADLIKRLLENPEATKSLQSESSVAEAPKEAEVTQSAAADGASEEAKATSTDPVASSAPAASESATEPAKTSTPSEDDRKESLLAELEKRKARAIRFGQPYEDLEKQISRIRKFGLEGQEGDGVDRLDSELKKGKRPNKKSKENKGSKDKAVATQEAAPEPEVDTEELERRKRRAERFGLVPSDNAEKKARVE</sequence>
<feature type="domain" description="SAP" evidence="4">
    <location>
        <begin position="5"/>
        <end position="39"/>
    </location>
</feature>
<dbReference type="PANTHER" id="PTHR46551">
    <property type="entry name" value="SAP DOMAIN-CONTAINING RIBONUCLEOPROTEIN"/>
    <property type="match status" value="1"/>
</dbReference>